<dbReference type="InterPro" id="IPR022765">
    <property type="entry name" value="Dna2/Cas4_DUF83"/>
</dbReference>
<evidence type="ECO:0000256" key="6">
    <source>
        <dbReference type="ARBA" id="ARBA00023014"/>
    </source>
</evidence>
<evidence type="ECO:0000256" key="9">
    <source>
        <dbReference type="RuleBase" id="RU365022"/>
    </source>
</evidence>
<feature type="domain" description="DUF83" evidence="10">
    <location>
        <begin position="100"/>
        <end position="196"/>
    </location>
</feature>
<dbReference type="PATRIC" id="fig|1121439.3.peg.1403"/>
<comment type="similarity">
    <text evidence="9">Belongs to the CRISPR-associated exonuclease Cas4 family.</text>
</comment>
<evidence type="ECO:0000256" key="7">
    <source>
        <dbReference type="ARBA" id="ARBA00023118"/>
    </source>
</evidence>
<organism evidence="11 12">
    <name type="scientific">Alkalidesulfovibrio alkalitolerans DSM 16529</name>
    <dbReference type="NCBI Taxonomy" id="1121439"/>
    <lineage>
        <taxon>Bacteria</taxon>
        <taxon>Pseudomonadati</taxon>
        <taxon>Thermodesulfobacteriota</taxon>
        <taxon>Desulfovibrionia</taxon>
        <taxon>Desulfovibrionales</taxon>
        <taxon>Desulfovibrionaceae</taxon>
        <taxon>Alkalidesulfovibrio</taxon>
    </lineage>
</organism>
<keyword evidence="4 9" id="KW-0269">Exonuclease</keyword>
<dbReference type="GO" id="GO:0051607">
    <property type="term" value="P:defense response to virus"/>
    <property type="evidence" value="ECO:0007669"/>
    <property type="project" value="UniProtKB-KW"/>
</dbReference>
<keyword evidence="1 9" id="KW-0540">Nuclease</keyword>
<dbReference type="InterPro" id="IPR013343">
    <property type="entry name" value="CRISPR-assoc_prot_Cas4"/>
</dbReference>
<dbReference type="InterPro" id="IPR011604">
    <property type="entry name" value="PDDEXK-like_dom_sf"/>
</dbReference>
<dbReference type="Pfam" id="PF01930">
    <property type="entry name" value="Cas_Cas4"/>
    <property type="match status" value="1"/>
</dbReference>
<dbReference type="EMBL" id="ATHI01000015">
    <property type="protein sequence ID" value="EPR34123.1"/>
    <property type="molecule type" value="Genomic_DNA"/>
</dbReference>
<comment type="cofactor">
    <cofactor evidence="9">
        <name>Mg(2+)</name>
        <dbReference type="ChEBI" id="CHEBI:18420"/>
    </cofactor>
    <cofactor evidence="9">
        <name>Mn(2+)</name>
        <dbReference type="ChEBI" id="CHEBI:29035"/>
    </cofactor>
    <text evidence="9">Mg(2+) or Mn(2+) required for ssDNA cleavage activity.</text>
</comment>
<dbReference type="OrthoDB" id="9781776at2"/>
<evidence type="ECO:0000313" key="11">
    <source>
        <dbReference type="EMBL" id="EPR34123.1"/>
    </source>
</evidence>
<dbReference type="EC" id="3.1.12.1" evidence="9"/>
<evidence type="ECO:0000256" key="1">
    <source>
        <dbReference type="ARBA" id="ARBA00022722"/>
    </source>
</evidence>
<dbReference type="STRING" id="1121439.dsat_2886"/>
<sequence>MPDPLPLSALAHLLFCRRRAALVHVENAWAESVATAEGRVLHHKVDSDPRLERRGDVLVARMLPLRSERLGLFGVADSVEFHRDEAGARLPGVAGRWRPFPVEYKRGKLRREAGYLVQLCAQGMCLEEMLGVDVPAGALFFGTNRRRLAVNLDQDLRAHVQAAAEDLHGLIRSESTPAAEYERAKCAACSMKSLCLPGCSTGGAPVAAYLRRMLECEEDA</sequence>
<comment type="caution">
    <text evidence="11">The sequence shown here is derived from an EMBL/GenBank/DDBJ whole genome shotgun (WGS) entry which is preliminary data.</text>
</comment>
<evidence type="ECO:0000256" key="4">
    <source>
        <dbReference type="ARBA" id="ARBA00022839"/>
    </source>
</evidence>
<evidence type="ECO:0000256" key="3">
    <source>
        <dbReference type="ARBA" id="ARBA00022801"/>
    </source>
</evidence>
<evidence type="ECO:0000259" key="10">
    <source>
        <dbReference type="Pfam" id="PF01930"/>
    </source>
</evidence>
<accession>S7UP70</accession>
<gene>
    <name evidence="11" type="ORF">dsat_2886</name>
</gene>
<dbReference type="Gene3D" id="3.90.320.10">
    <property type="match status" value="1"/>
</dbReference>
<dbReference type="NCBIfam" id="TIGR00372">
    <property type="entry name" value="cas4"/>
    <property type="match status" value="1"/>
</dbReference>
<dbReference type="GO" id="GO:0051536">
    <property type="term" value="F:iron-sulfur cluster binding"/>
    <property type="evidence" value="ECO:0007669"/>
    <property type="project" value="UniProtKB-KW"/>
</dbReference>
<evidence type="ECO:0000313" key="12">
    <source>
        <dbReference type="Proteomes" id="UP000014975"/>
    </source>
</evidence>
<comment type="function">
    <text evidence="9">CRISPR (clustered regularly interspaced short palindromic repeat) is an adaptive immune system that provides protection against mobile genetic elements (viruses, transposable elements and conjugative plasmids). CRISPR clusters contain sequences complementary to antecedent mobile elements and target invading nucleic acids. CRISPR clusters are transcribed and processed into CRISPR RNA (crRNA).</text>
</comment>
<name>S7UP70_9BACT</name>
<comment type="cofactor">
    <cofactor evidence="9">
        <name>iron-sulfur cluster</name>
        <dbReference type="ChEBI" id="CHEBI:30408"/>
    </cofactor>
</comment>
<reference evidence="11 12" key="1">
    <citation type="journal article" date="2013" name="Genome Announc.">
        <title>Draft genome sequences for three mercury-methylating, sulfate-reducing bacteria.</title>
        <authorList>
            <person name="Brown S.D."/>
            <person name="Hurt R.A.Jr."/>
            <person name="Gilmour C.C."/>
            <person name="Elias D.A."/>
        </authorList>
    </citation>
    <scope>NUCLEOTIDE SEQUENCE [LARGE SCALE GENOMIC DNA]</scope>
    <source>
        <strain evidence="11 12">DSM 16529</strain>
    </source>
</reference>
<dbReference type="GO" id="GO:0004527">
    <property type="term" value="F:exonuclease activity"/>
    <property type="evidence" value="ECO:0007669"/>
    <property type="project" value="UniProtKB-KW"/>
</dbReference>
<dbReference type="GO" id="GO:0046872">
    <property type="term" value="F:metal ion binding"/>
    <property type="evidence" value="ECO:0007669"/>
    <property type="project" value="UniProtKB-KW"/>
</dbReference>
<dbReference type="RefSeq" id="WP_020886851.1">
    <property type="nucleotide sequence ID" value="NZ_ATHI01000015.1"/>
</dbReference>
<evidence type="ECO:0000256" key="5">
    <source>
        <dbReference type="ARBA" id="ARBA00023004"/>
    </source>
</evidence>
<keyword evidence="7 9" id="KW-0051">Antiviral defense</keyword>
<keyword evidence="6 9" id="KW-0411">Iron-sulfur</keyword>
<keyword evidence="8 9" id="KW-0464">Manganese</keyword>
<evidence type="ECO:0000256" key="8">
    <source>
        <dbReference type="ARBA" id="ARBA00023211"/>
    </source>
</evidence>
<dbReference type="AlphaFoldDB" id="S7UP70"/>
<keyword evidence="3 9" id="KW-0378">Hydrolase</keyword>
<keyword evidence="5 9" id="KW-0408">Iron</keyword>
<dbReference type="eggNOG" id="COG1468">
    <property type="taxonomic scope" value="Bacteria"/>
</dbReference>
<dbReference type="Proteomes" id="UP000014975">
    <property type="component" value="Unassembled WGS sequence"/>
</dbReference>
<keyword evidence="12" id="KW-1185">Reference proteome</keyword>
<keyword evidence="2 9" id="KW-0479">Metal-binding</keyword>
<evidence type="ECO:0000256" key="2">
    <source>
        <dbReference type="ARBA" id="ARBA00022723"/>
    </source>
</evidence>
<proteinExistence type="inferred from homology"/>
<protein>
    <recommendedName>
        <fullName evidence="9">CRISPR-associated exonuclease Cas4</fullName>
        <ecNumber evidence="9">3.1.12.1</ecNumber>
    </recommendedName>
</protein>